<dbReference type="EMBL" id="LNQN01000002">
    <property type="protein sequence ID" value="KSU83881.1"/>
    <property type="molecule type" value="Genomic_DNA"/>
</dbReference>
<proteinExistence type="predicted"/>
<organism evidence="2 3">
    <name type="scientific">Fictibacillus enclensis</name>
    <dbReference type="NCBI Taxonomy" id="1017270"/>
    <lineage>
        <taxon>Bacteria</taxon>
        <taxon>Bacillati</taxon>
        <taxon>Bacillota</taxon>
        <taxon>Bacilli</taxon>
        <taxon>Bacillales</taxon>
        <taxon>Fictibacillaceae</taxon>
        <taxon>Fictibacillus</taxon>
    </lineage>
</organism>
<keyword evidence="3" id="KW-1185">Reference proteome</keyword>
<dbReference type="RefSeq" id="WP_061972841.1">
    <property type="nucleotide sequence ID" value="NZ_CP126109.1"/>
</dbReference>
<evidence type="ECO:0000256" key="1">
    <source>
        <dbReference type="SAM" id="MobiDB-lite"/>
    </source>
</evidence>
<dbReference type="OrthoDB" id="2704673at2"/>
<feature type="region of interest" description="Disordered" evidence="1">
    <location>
        <begin position="41"/>
        <end position="72"/>
    </location>
</feature>
<sequence length="72" mass="7854">MADKKDKIQENVRTQLGGMGLYGTTSNEEVAGYRASGDIENAGQLDKGFQKEPGNEGETASFSTKQQRENEL</sequence>
<evidence type="ECO:0000313" key="3">
    <source>
        <dbReference type="Proteomes" id="UP000054099"/>
    </source>
</evidence>
<dbReference type="Proteomes" id="UP000054099">
    <property type="component" value="Unassembled WGS sequence"/>
</dbReference>
<comment type="caution">
    <text evidence="2">The sequence shown here is derived from an EMBL/GenBank/DDBJ whole genome shotgun (WGS) entry which is preliminary data.</text>
</comment>
<dbReference type="AlphaFoldDB" id="A0A0V8JA66"/>
<gene>
    <name evidence="2" type="ORF">AS030_15240</name>
</gene>
<accession>A0A0V8JA66</accession>
<protein>
    <submittedName>
        <fullName evidence="2">Uncharacterized protein</fullName>
    </submittedName>
</protein>
<name>A0A0V8JA66_9BACL</name>
<evidence type="ECO:0000313" key="2">
    <source>
        <dbReference type="EMBL" id="KSU83881.1"/>
    </source>
</evidence>
<reference evidence="2 3" key="1">
    <citation type="journal article" date="2014" name="Antonie Van Leeuwenhoek">
        <title>Fictibacillus enclensis sp. nov., isolated from marine sediment.</title>
        <authorList>
            <person name="Dastager S.G."/>
            <person name="Mawlankar R."/>
            <person name="Srinivasan K."/>
            <person name="Tang S.K."/>
            <person name="Lee J.C."/>
            <person name="Ramana V.V."/>
            <person name="Shouche Y.S."/>
        </authorList>
    </citation>
    <scope>NUCLEOTIDE SEQUENCE [LARGE SCALE GENOMIC DNA]</scope>
    <source>
        <strain evidence="2 3">NIO-1003</strain>
    </source>
</reference>